<keyword evidence="3" id="KW-1185">Reference proteome</keyword>
<dbReference type="KEGG" id="vg:55810994"/>
<reference evidence="2 3" key="1">
    <citation type="submission" date="2018-08" db="EMBL/GenBank/DDBJ databases">
        <authorList>
            <person name="Edupali M."/>
            <person name="Eltaeb M."/>
            <person name="Griswold I."/>
            <person name="Han P."/>
            <person name="Iszauk E."/>
            <person name="Joshi S."/>
            <person name="Kim Y."/>
            <person name="Krakopolsky K."/>
            <person name="Kubyshko V."/>
            <person name="Lee J."/>
            <person name="Lee N.Y."/>
            <person name="Lumaj G."/>
            <person name="Muskovitz J."/>
            <person name="Ning J."/>
            <person name="Noll E."/>
            <person name="Persaud B."/>
            <person name="Shankar N."/>
            <person name="Shim K."/>
            <person name="Srinivasan C."/>
            <person name="Yoon I."/>
            <person name="Zhang S."/>
            <person name="Ziausyte U."/>
            <person name="Jarvik J.W."/>
            <person name="Mcguier N."/>
            <person name="Lopez A.J."/>
            <person name="Garlena R.A."/>
            <person name="Russell D.A."/>
            <person name="Pope W.H."/>
            <person name="Jacobs-Sera D."/>
            <person name="Hatfull G.F."/>
        </authorList>
    </citation>
    <scope>NUCLEOTIDE SEQUENCE [LARGE SCALE GENOMIC DNA]</scope>
</reference>
<evidence type="ECO:0000256" key="1">
    <source>
        <dbReference type="SAM" id="MobiDB-lite"/>
    </source>
</evidence>
<feature type="compositionally biased region" description="Basic residues" evidence="1">
    <location>
        <begin position="18"/>
        <end position="34"/>
    </location>
</feature>
<dbReference type="EMBL" id="MH744419">
    <property type="protein sequence ID" value="AYD81542.1"/>
    <property type="molecule type" value="Genomic_DNA"/>
</dbReference>
<evidence type="ECO:0000313" key="3">
    <source>
        <dbReference type="Proteomes" id="UP000278416"/>
    </source>
</evidence>
<feature type="region of interest" description="Disordered" evidence="1">
    <location>
        <begin position="18"/>
        <end position="49"/>
    </location>
</feature>
<protein>
    <submittedName>
        <fullName evidence="2">Uncharacterized protein</fullName>
    </submittedName>
</protein>
<organism evidence="2 3">
    <name type="scientific">Arthrobacter phage KBurrousTX</name>
    <dbReference type="NCBI Taxonomy" id="2315608"/>
    <lineage>
        <taxon>Viruses</taxon>
        <taxon>Duplodnaviria</taxon>
        <taxon>Heunggongvirae</taxon>
        <taxon>Uroviricota</taxon>
        <taxon>Caudoviricetes</taxon>
        <taxon>Klausavirus</taxon>
        <taxon>Klausavirus kburrousTX</taxon>
    </lineage>
</organism>
<proteinExistence type="predicted"/>
<evidence type="ECO:0000313" key="2">
    <source>
        <dbReference type="EMBL" id="AYD81542.1"/>
    </source>
</evidence>
<accession>A0A386K9V3</accession>
<dbReference type="Proteomes" id="UP000278416">
    <property type="component" value="Segment"/>
</dbReference>
<dbReference type="RefSeq" id="YP_009881721.1">
    <property type="nucleotide sequence ID" value="NC_049442.1"/>
</dbReference>
<dbReference type="GeneID" id="55810994"/>
<name>A0A386K9V3_9CAUD</name>
<gene>
    <name evidence="2" type="primary">48</name>
    <name evidence="2" type="ORF">KBurrousTX_48</name>
</gene>
<feature type="compositionally biased region" description="Basic and acidic residues" evidence="1">
    <location>
        <begin position="40"/>
        <end position="49"/>
    </location>
</feature>
<sequence length="49" mass="5501">MSGETNVLVGVRDSRTWPRHKTKAVARKAARKSIARAAQRKRDAVRGEK</sequence>